<feature type="transmembrane region" description="Helical" evidence="6">
    <location>
        <begin position="48"/>
        <end position="68"/>
    </location>
</feature>
<evidence type="ECO:0000256" key="2">
    <source>
        <dbReference type="ARBA" id="ARBA00007635"/>
    </source>
</evidence>
<dbReference type="InterPro" id="IPR030184">
    <property type="entry name" value="WAT1-related"/>
</dbReference>
<organism evidence="8 9">
    <name type="scientific">Ziziphus jujuba</name>
    <name type="common">Chinese jujube</name>
    <name type="synonym">Ziziphus sativa</name>
    <dbReference type="NCBI Taxonomy" id="326968"/>
    <lineage>
        <taxon>Eukaryota</taxon>
        <taxon>Viridiplantae</taxon>
        <taxon>Streptophyta</taxon>
        <taxon>Embryophyta</taxon>
        <taxon>Tracheophyta</taxon>
        <taxon>Spermatophyta</taxon>
        <taxon>Magnoliopsida</taxon>
        <taxon>eudicotyledons</taxon>
        <taxon>Gunneridae</taxon>
        <taxon>Pentapetalae</taxon>
        <taxon>rosids</taxon>
        <taxon>fabids</taxon>
        <taxon>Rosales</taxon>
        <taxon>Rhamnaceae</taxon>
        <taxon>Paliureae</taxon>
        <taxon>Ziziphus</taxon>
    </lineage>
</organism>
<keyword evidence="4 6" id="KW-1133">Transmembrane helix</keyword>
<dbReference type="GeneID" id="107420044"/>
<feature type="transmembrane region" description="Helical" evidence="6">
    <location>
        <begin position="216"/>
        <end position="236"/>
    </location>
</feature>
<evidence type="ECO:0000259" key="7">
    <source>
        <dbReference type="Pfam" id="PF00892"/>
    </source>
</evidence>
<dbReference type="Pfam" id="PF00892">
    <property type="entry name" value="EamA"/>
    <property type="match status" value="2"/>
</dbReference>
<evidence type="ECO:0000256" key="6">
    <source>
        <dbReference type="RuleBase" id="RU363077"/>
    </source>
</evidence>
<feature type="transmembrane region" description="Helical" evidence="6">
    <location>
        <begin position="173"/>
        <end position="192"/>
    </location>
</feature>
<evidence type="ECO:0000256" key="1">
    <source>
        <dbReference type="ARBA" id="ARBA00004141"/>
    </source>
</evidence>
<dbReference type="SUPFAM" id="SSF103481">
    <property type="entry name" value="Multidrug resistance efflux transporter EmrE"/>
    <property type="match status" value="2"/>
</dbReference>
<comment type="similarity">
    <text evidence="2 6">Belongs to the drug/metabolite transporter (DMT) superfamily. Plant drug/metabolite exporter (P-DME) (TC 2.A.7.4) family.</text>
</comment>
<protein>
    <recommendedName>
        <fullName evidence="6">WAT1-related protein</fullName>
    </recommendedName>
</protein>
<dbReference type="RefSeq" id="XP_048326915.1">
    <property type="nucleotide sequence ID" value="XM_048470958.2"/>
</dbReference>
<evidence type="ECO:0000256" key="4">
    <source>
        <dbReference type="ARBA" id="ARBA00022989"/>
    </source>
</evidence>
<feature type="domain" description="EamA" evidence="7">
    <location>
        <begin position="51"/>
        <end position="183"/>
    </location>
</feature>
<feature type="transmembrane region" description="Helical" evidence="6">
    <location>
        <begin position="141"/>
        <end position="161"/>
    </location>
</feature>
<reference evidence="8" key="1">
    <citation type="submission" date="2025-05" db="UniProtKB">
        <authorList>
            <consortium name="RefSeq"/>
        </authorList>
    </citation>
    <scope>NUCLEOTIDE SEQUENCE [LARGE SCALE GENOMIC DNA]</scope>
</reference>
<dbReference type="Proteomes" id="UP001652623">
    <property type="component" value="Chromosome 1"/>
</dbReference>
<keyword evidence="5 6" id="KW-0472">Membrane</keyword>
<comment type="subcellular location">
    <subcellularLocation>
        <location evidence="1 6">Membrane</location>
        <topology evidence="1 6">Multi-pass membrane protein</topology>
    </subcellularLocation>
</comment>
<dbReference type="InterPro" id="IPR000620">
    <property type="entry name" value="EamA_dom"/>
</dbReference>
<evidence type="ECO:0000256" key="3">
    <source>
        <dbReference type="ARBA" id="ARBA00022692"/>
    </source>
</evidence>
<reference evidence="9" key="2">
    <citation type="submission" date="2025-08" db="UniProtKB">
        <authorList>
            <consortium name="RefSeq"/>
        </authorList>
    </citation>
    <scope>IDENTIFICATION</scope>
    <source>
        <tissue evidence="9">Seedling</tissue>
    </source>
</reference>
<feature type="transmembrane region" description="Helical" evidence="6">
    <location>
        <begin position="281"/>
        <end position="300"/>
    </location>
</feature>
<keyword evidence="3 6" id="KW-0812">Transmembrane</keyword>
<accession>A0ABM3IER8</accession>
<feature type="transmembrane region" description="Helical" evidence="6">
    <location>
        <begin position="340"/>
        <end position="357"/>
    </location>
</feature>
<feature type="transmembrane region" description="Helical" evidence="6">
    <location>
        <begin position="248"/>
        <end position="269"/>
    </location>
</feature>
<dbReference type="InterPro" id="IPR037185">
    <property type="entry name" value="EmrE-like"/>
</dbReference>
<proteinExistence type="inferred from homology"/>
<feature type="domain" description="EamA" evidence="7">
    <location>
        <begin position="218"/>
        <end position="355"/>
    </location>
</feature>
<evidence type="ECO:0000256" key="5">
    <source>
        <dbReference type="ARBA" id="ARBA00023136"/>
    </source>
</evidence>
<sequence length="415" mass="46281">MHYSDNHIIYTYVIFKNNSNLKSHHFHCSTLWFPHKVKMSRWDGYKPAMAMIGLQCIYAGLALFTRAALLQGMSPRVFVVYRQALGTITMTPVACYSRWRDPRRRPFGLRSFYLIFVSSLIGVTGNQNAYFEGLFLSSSTIATAMTNLMPAITFVMAATAGMEKVNPRSFSSIAKIIGTVLCVGGAVSMALLKGPKLLNTQFLPSDSLFGNGGENLQLGCLFLFGSSCFWSFWIIMQVEISESCPDHFYSSIWICFLSSFQSAIFAVFIDHDFEAWQLNSVLEIGSCIYAGLATAVTFYVQAWCISKRGPLFCAMFNPLCTVITTIIAACFLHENLYVESLVGAFAVIVGLYVVLWGKAKDLEDSKRDTNPTLPCQEEIKNIHVLVDESSDKTNGKIDLEERLLAHQSNQTTLAD</sequence>
<gene>
    <name evidence="9" type="primary">LOC107420044</name>
</gene>
<evidence type="ECO:0000313" key="9">
    <source>
        <dbReference type="RefSeq" id="XP_048326915.1"/>
    </source>
</evidence>
<evidence type="ECO:0000313" key="8">
    <source>
        <dbReference type="Proteomes" id="UP001652623"/>
    </source>
</evidence>
<name>A0ABM3IER8_ZIZJJ</name>
<keyword evidence="8" id="KW-1185">Reference proteome</keyword>
<feature type="transmembrane region" description="Helical" evidence="6">
    <location>
        <begin position="111"/>
        <end position="129"/>
    </location>
</feature>
<dbReference type="PANTHER" id="PTHR31218">
    <property type="entry name" value="WAT1-RELATED PROTEIN"/>
    <property type="match status" value="1"/>
</dbReference>
<feature type="transmembrane region" description="Helical" evidence="6">
    <location>
        <begin position="312"/>
        <end position="334"/>
    </location>
</feature>